<keyword evidence="4" id="KW-1003">Cell membrane</keyword>
<evidence type="ECO:0000256" key="7">
    <source>
        <dbReference type="ARBA" id="ARBA00022989"/>
    </source>
</evidence>
<evidence type="ECO:0000256" key="5">
    <source>
        <dbReference type="ARBA" id="ARBA00022692"/>
    </source>
</evidence>
<comment type="subcellular location">
    <subcellularLocation>
        <location evidence="1">Cell membrane</location>
        <topology evidence="1">Multi-pass membrane protein</topology>
    </subcellularLocation>
</comment>
<dbReference type="Gene3D" id="1.10.3720.10">
    <property type="entry name" value="MetI-like"/>
    <property type="match status" value="1"/>
</dbReference>
<evidence type="ECO:0000256" key="3">
    <source>
        <dbReference type="ARBA" id="ARBA00022448"/>
    </source>
</evidence>
<evidence type="ECO:0000256" key="2">
    <source>
        <dbReference type="ARBA" id="ARBA00010072"/>
    </source>
</evidence>
<dbReference type="Pfam" id="PF00528">
    <property type="entry name" value="BPD_transp_1"/>
    <property type="match status" value="1"/>
</dbReference>
<keyword evidence="8 9" id="KW-0472">Membrane</keyword>
<evidence type="ECO:0000256" key="1">
    <source>
        <dbReference type="ARBA" id="ARBA00004651"/>
    </source>
</evidence>
<feature type="transmembrane region" description="Helical" evidence="9">
    <location>
        <begin position="12"/>
        <end position="35"/>
    </location>
</feature>
<dbReference type="InterPro" id="IPR010065">
    <property type="entry name" value="AA_ABC_transptr_permease_3TM"/>
</dbReference>
<dbReference type="GO" id="GO:0022857">
    <property type="term" value="F:transmembrane transporter activity"/>
    <property type="evidence" value="ECO:0007669"/>
    <property type="project" value="InterPro"/>
</dbReference>
<gene>
    <name evidence="11" type="ORF">LEA_20670</name>
</gene>
<dbReference type="PROSITE" id="PS50928">
    <property type="entry name" value="ABC_TM1"/>
    <property type="match status" value="1"/>
</dbReference>
<evidence type="ECO:0000256" key="9">
    <source>
        <dbReference type="SAM" id="Phobius"/>
    </source>
</evidence>
<dbReference type="GO" id="GO:0043190">
    <property type="term" value="C:ATP-binding cassette (ABC) transporter complex"/>
    <property type="evidence" value="ECO:0007669"/>
    <property type="project" value="InterPro"/>
</dbReference>
<evidence type="ECO:0000256" key="8">
    <source>
        <dbReference type="ARBA" id="ARBA00023136"/>
    </source>
</evidence>
<organism evidence="11">
    <name type="scientific">human gut metagenome</name>
    <dbReference type="NCBI Taxonomy" id="408170"/>
    <lineage>
        <taxon>unclassified sequences</taxon>
        <taxon>metagenomes</taxon>
        <taxon>organismal metagenomes</taxon>
    </lineage>
</organism>
<keyword evidence="6" id="KW-0029">Amino-acid transport</keyword>
<dbReference type="SUPFAM" id="SSF161098">
    <property type="entry name" value="MetI-like"/>
    <property type="match status" value="1"/>
</dbReference>
<evidence type="ECO:0000256" key="6">
    <source>
        <dbReference type="ARBA" id="ARBA00022970"/>
    </source>
</evidence>
<feature type="transmembrane region" description="Helical" evidence="9">
    <location>
        <begin position="78"/>
        <end position="98"/>
    </location>
</feature>
<feature type="domain" description="ABC transmembrane type-1" evidence="10">
    <location>
        <begin position="8"/>
        <end position="202"/>
    </location>
</feature>
<dbReference type="InterPro" id="IPR000515">
    <property type="entry name" value="MetI-like"/>
</dbReference>
<keyword evidence="5 9" id="KW-0812">Transmembrane</keyword>
<name>K1RLF7_9ZZZZ</name>
<sequence length="216" mass="23953">YNKVLLGLKNTIIIAVLGLVIGILIGTLIATIRVLPKYRRLPRILNGFCSFYVSLFRGTPVVVQLLVFYYVLLPLLNIKMTSVAVSVCVFGLNSAAYVSEIMRSGIQSVDPGQMEGGRAVGMSYGTTMMKIIIPQAIKNILPTLGNEFISLIKETSVVSFVGATDLYVAFNYIGSNSYEFMVPYLVMAIIYILMVLIISFFIKIMERSLKKSDRSH</sequence>
<feature type="transmembrane region" description="Helical" evidence="9">
    <location>
        <begin position="47"/>
        <end position="72"/>
    </location>
</feature>
<dbReference type="AlphaFoldDB" id="K1RLF7"/>
<comment type="caution">
    <text evidence="11">The sequence shown here is derived from an EMBL/GenBank/DDBJ whole genome shotgun (WGS) entry which is preliminary data.</text>
</comment>
<reference evidence="11" key="1">
    <citation type="journal article" date="2013" name="Environ. Microbiol.">
        <title>Microbiota from the distal guts of lean and obese adolescents exhibit partial functional redundancy besides clear differences in community structure.</title>
        <authorList>
            <person name="Ferrer M."/>
            <person name="Ruiz A."/>
            <person name="Lanza F."/>
            <person name="Haange S.B."/>
            <person name="Oberbach A."/>
            <person name="Till H."/>
            <person name="Bargiela R."/>
            <person name="Campoy C."/>
            <person name="Segura M.T."/>
            <person name="Richter M."/>
            <person name="von Bergen M."/>
            <person name="Seifert J."/>
            <person name="Suarez A."/>
        </authorList>
    </citation>
    <scope>NUCLEOTIDE SEQUENCE</scope>
</reference>
<evidence type="ECO:0000313" key="11">
    <source>
        <dbReference type="EMBL" id="EKC44389.1"/>
    </source>
</evidence>
<dbReference type="PANTHER" id="PTHR30614">
    <property type="entry name" value="MEMBRANE COMPONENT OF AMINO ACID ABC TRANSPORTER"/>
    <property type="match status" value="1"/>
</dbReference>
<proteinExistence type="inferred from homology"/>
<dbReference type="InterPro" id="IPR035906">
    <property type="entry name" value="MetI-like_sf"/>
</dbReference>
<protein>
    <submittedName>
        <fullName evidence="11">Polar amino acid ABC transporter, inner membrane subunit</fullName>
    </submittedName>
</protein>
<dbReference type="GO" id="GO:0006865">
    <property type="term" value="P:amino acid transport"/>
    <property type="evidence" value="ECO:0007669"/>
    <property type="project" value="UniProtKB-KW"/>
</dbReference>
<keyword evidence="3" id="KW-0813">Transport</keyword>
<feature type="non-terminal residue" evidence="11">
    <location>
        <position position="1"/>
    </location>
</feature>
<keyword evidence="7 9" id="KW-1133">Transmembrane helix</keyword>
<dbReference type="CDD" id="cd06261">
    <property type="entry name" value="TM_PBP2"/>
    <property type="match status" value="1"/>
</dbReference>
<dbReference type="EMBL" id="AJWY01014212">
    <property type="protein sequence ID" value="EKC44389.1"/>
    <property type="molecule type" value="Genomic_DNA"/>
</dbReference>
<comment type="similarity">
    <text evidence="2">Belongs to the binding-protein-dependent transport system permease family. HisMQ subfamily.</text>
</comment>
<feature type="transmembrane region" description="Helical" evidence="9">
    <location>
        <begin position="180"/>
        <end position="202"/>
    </location>
</feature>
<evidence type="ECO:0000256" key="4">
    <source>
        <dbReference type="ARBA" id="ARBA00022475"/>
    </source>
</evidence>
<dbReference type="InterPro" id="IPR043429">
    <property type="entry name" value="ArtM/GltK/GlnP/TcyL/YhdX-like"/>
</dbReference>
<accession>K1RLF7</accession>
<evidence type="ECO:0000259" key="10">
    <source>
        <dbReference type="PROSITE" id="PS50928"/>
    </source>
</evidence>
<dbReference type="PANTHER" id="PTHR30614:SF20">
    <property type="entry name" value="GLUTAMINE TRANSPORT SYSTEM PERMEASE PROTEIN GLNP"/>
    <property type="match status" value="1"/>
</dbReference>
<dbReference type="NCBIfam" id="TIGR01726">
    <property type="entry name" value="HEQRo_perm_3TM"/>
    <property type="match status" value="1"/>
</dbReference>